<dbReference type="InterPro" id="IPR036770">
    <property type="entry name" value="Ankyrin_rpt-contain_sf"/>
</dbReference>
<reference evidence="12" key="1">
    <citation type="journal article" date="2020" name="Plant J.">
        <title>Transposons played a major role in the diversification between the closely related almond and peach genomes: results from the almond genome sequence.</title>
        <authorList>
            <person name="Alioto T."/>
            <person name="Alexiou K.G."/>
            <person name="Bardil A."/>
            <person name="Barteri F."/>
            <person name="Castanera R."/>
            <person name="Cruz F."/>
            <person name="Dhingra A."/>
            <person name="Duval H."/>
            <person name="Fernandez I Marti A."/>
            <person name="Frias L."/>
            <person name="Galan B."/>
            <person name="Garcia J.L."/>
            <person name="Howad W."/>
            <person name="Gomez-Garrido J."/>
            <person name="Gut M."/>
            <person name="Julca I."/>
            <person name="Morata J."/>
            <person name="Puigdomenech P."/>
            <person name="Ribeca P."/>
            <person name="Rubio Cabetas M.J."/>
            <person name="Vlasova A."/>
            <person name="Wirthensohn M."/>
            <person name="Garcia-Mas J."/>
            <person name="Gabaldon T."/>
            <person name="Casacuberta J.M."/>
            <person name="Arus P."/>
        </authorList>
    </citation>
    <scope>NUCLEOTIDE SEQUENCE [LARGE SCALE GENOMIC DNA]</scope>
    <source>
        <strain evidence="12">cv. Texas</strain>
    </source>
</reference>
<evidence type="ECO:0000256" key="8">
    <source>
        <dbReference type="SAM" id="MobiDB-lite"/>
    </source>
</evidence>
<feature type="repeat" description="ANK" evidence="7">
    <location>
        <begin position="270"/>
        <end position="292"/>
    </location>
</feature>
<dbReference type="EMBL" id="CABIKO010000231">
    <property type="protein sequence ID" value="VVA31905.1"/>
    <property type="molecule type" value="Genomic_DNA"/>
</dbReference>
<protein>
    <submittedName>
        <fullName evidence="11">PREDICTED: ankyrin repeat-containing</fullName>
    </submittedName>
</protein>
<dbReference type="InterPro" id="IPR002110">
    <property type="entry name" value="Ankyrin_rpt"/>
</dbReference>
<name>A0A5E4FWI9_PRUDU</name>
<feature type="repeat" description="ANK" evidence="7">
    <location>
        <begin position="39"/>
        <end position="62"/>
    </location>
</feature>
<feature type="transmembrane region" description="Helical" evidence="9">
    <location>
        <begin position="496"/>
        <end position="516"/>
    </location>
</feature>
<feature type="transmembrane region" description="Helical" evidence="9">
    <location>
        <begin position="455"/>
        <end position="476"/>
    </location>
</feature>
<feature type="region of interest" description="Disordered" evidence="8">
    <location>
        <begin position="382"/>
        <end position="405"/>
    </location>
</feature>
<dbReference type="Proteomes" id="UP000327085">
    <property type="component" value="Chromosome 4"/>
</dbReference>
<evidence type="ECO:0000256" key="9">
    <source>
        <dbReference type="SAM" id="Phobius"/>
    </source>
</evidence>
<dbReference type="AlphaFoldDB" id="A0A5E4FWI9"/>
<accession>A0A5E4FWI9</accession>
<dbReference type="Pfam" id="PF00023">
    <property type="entry name" value="Ank"/>
    <property type="match status" value="1"/>
</dbReference>
<keyword evidence="2 9" id="KW-0812">Transmembrane</keyword>
<evidence type="ECO:0000256" key="4">
    <source>
        <dbReference type="ARBA" id="ARBA00022989"/>
    </source>
</evidence>
<feature type="repeat" description="ANK" evidence="7">
    <location>
        <begin position="202"/>
        <end position="224"/>
    </location>
</feature>
<evidence type="ECO:0000259" key="10">
    <source>
        <dbReference type="Pfam" id="PF13962"/>
    </source>
</evidence>
<dbReference type="Pfam" id="PF12796">
    <property type="entry name" value="Ank_2"/>
    <property type="match status" value="3"/>
</dbReference>
<evidence type="ECO:0000313" key="11">
    <source>
        <dbReference type="EMBL" id="VVA31905.1"/>
    </source>
</evidence>
<feature type="non-terminal residue" evidence="11">
    <location>
        <position position="1"/>
    </location>
</feature>
<keyword evidence="4 9" id="KW-1133">Transmembrane helix</keyword>
<feature type="repeat" description="ANK" evidence="7">
    <location>
        <begin position="95"/>
        <end position="117"/>
    </location>
</feature>
<gene>
    <name evidence="11" type="ORF">ALMOND_2B002761</name>
</gene>
<dbReference type="Pfam" id="PF13962">
    <property type="entry name" value="PGG"/>
    <property type="match status" value="1"/>
</dbReference>
<dbReference type="Gene3D" id="1.25.40.20">
    <property type="entry name" value="Ankyrin repeat-containing domain"/>
    <property type="match status" value="2"/>
</dbReference>
<keyword evidence="5 7" id="KW-0040">ANK repeat</keyword>
<dbReference type="SUPFAM" id="SSF48403">
    <property type="entry name" value="Ankyrin repeat"/>
    <property type="match status" value="1"/>
</dbReference>
<dbReference type="InterPro" id="IPR026961">
    <property type="entry name" value="PGG_dom"/>
</dbReference>
<feature type="compositionally biased region" description="Basic and acidic residues" evidence="8">
    <location>
        <begin position="385"/>
        <end position="404"/>
    </location>
</feature>
<sequence>KTPKDNNILHISAEFKKIDFFKNVDGDQFDQLFWATNKKDDTPLHVASRVGCHEIVKLLIQHAKKKLHRMERGDEESGPADGEYHNKLLRVTNSDNDTALHLAVRYNHEEVVILLMEADPQLCCITNKAEESPLFLAVRKRSPSIADYILQAYDSDISPSFQGTNGLTALHVAVTQEKLIDKGVVKMMMSKNHDIIREVDAIGWTPLHYAAFTGHVEATQLLLNCDSSTCYMLDESKMSALHVAAYAGHTKVMAELIRCRPDACDLLNSKGQTALHAAVLGGQRGVVKYILRTPKLAGLINEADKDGNTPLHMAVIYKKIEIIDILTSDPRVDRTAINKKLSKAIDIFLGQCIEQQGTIDSPVLHQLGSCVGGPFFQQKISNDFNKPETSEKDTPGTSAIEHKRQSLQSTSNQALKRLDTKLVVTTLIATVTFAAAVTPPGGFKSDGKSVLSEDTFFKVFQLFNQVTFMLAIIAIYNESNPIRISSIEIATPESLIRYSIGGLLVAFFSATMAVMPERRRMLSLRTKPFTGQPPFDVVLNVIGGFAVALVSMHVIWTMHRKLRRNNRPGCQPCNL</sequence>
<feature type="repeat" description="ANK" evidence="7">
    <location>
        <begin position="306"/>
        <end position="326"/>
    </location>
</feature>
<evidence type="ECO:0000256" key="2">
    <source>
        <dbReference type="ARBA" id="ARBA00022692"/>
    </source>
</evidence>
<dbReference type="PANTHER" id="PTHR24186:SF50">
    <property type="entry name" value="ANKYRIN REPEAT-CONTAINING PROTEIN ITN1-LIKE ISOFORM X1"/>
    <property type="match status" value="1"/>
</dbReference>
<feature type="domain" description="PGG" evidence="10">
    <location>
        <begin position="417"/>
        <end position="513"/>
    </location>
</feature>
<dbReference type="Gramene" id="VVA31905">
    <property type="protein sequence ID" value="VVA31905"/>
    <property type="gene ID" value="Prudul26B002761"/>
</dbReference>
<feature type="transmembrane region" description="Helical" evidence="9">
    <location>
        <begin position="422"/>
        <end position="443"/>
    </location>
</feature>
<evidence type="ECO:0000256" key="1">
    <source>
        <dbReference type="ARBA" id="ARBA00004141"/>
    </source>
</evidence>
<comment type="subcellular location">
    <subcellularLocation>
        <location evidence="1">Membrane</location>
        <topology evidence="1">Multi-pass membrane protein</topology>
    </subcellularLocation>
</comment>
<evidence type="ECO:0000256" key="5">
    <source>
        <dbReference type="ARBA" id="ARBA00023043"/>
    </source>
</evidence>
<dbReference type="SMART" id="SM00248">
    <property type="entry name" value="ANK"/>
    <property type="match status" value="8"/>
</dbReference>
<proteinExistence type="predicted"/>
<evidence type="ECO:0000313" key="12">
    <source>
        <dbReference type="Proteomes" id="UP000327085"/>
    </source>
</evidence>
<dbReference type="PANTHER" id="PTHR24186">
    <property type="entry name" value="PROTEIN PHOSPHATASE 1 REGULATORY SUBUNIT"/>
    <property type="match status" value="1"/>
</dbReference>
<dbReference type="GO" id="GO:0005886">
    <property type="term" value="C:plasma membrane"/>
    <property type="evidence" value="ECO:0007669"/>
    <property type="project" value="TreeGrafter"/>
</dbReference>
<organism evidence="11 12">
    <name type="scientific">Prunus dulcis</name>
    <name type="common">Almond</name>
    <name type="synonym">Amygdalus dulcis</name>
    <dbReference type="NCBI Taxonomy" id="3755"/>
    <lineage>
        <taxon>Eukaryota</taxon>
        <taxon>Viridiplantae</taxon>
        <taxon>Streptophyta</taxon>
        <taxon>Embryophyta</taxon>
        <taxon>Tracheophyta</taxon>
        <taxon>Spermatophyta</taxon>
        <taxon>Magnoliopsida</taxon>
        <taxon>eudicotyledons</taxon>
        <taxon>Gunneridae</taxon>
        <taxon>Pentapetalae</taxon>
        <taxon>rosids</taxon>
        <taxon>fabids</taxon>
        <taxon>Rosales</taxon>
        <taxon>Rosaceae</taxon>
        <taxon>Amygdaloideae</taxon>
        <taxon>Amygdaleae</taxon>
        <taxon>Prunus</taxon>
    </lineage>
</organism>
<dbReference type="PROSITE" id="PS50088">
    <property type="entry name" value="ANK_REPEAT"/>
    <property type="match status" value="5"/>
</dbReference>
<dbReference type="PROSITE" id="PS50297">
    <property type="entry name" value="ANK_REP_REGION"/>
    <property type="match status" value="5"/>
</dbReference>
<evidence type="ECO:0000256" key="6">
    <source>
        <dbReference type="ARBA" id="ARBA00023136"/>
    </source>
</evidence>
<dbReference type="OMA" id="KTWITMS"/>
<feature type="transmembrane region" description="Helical" evidence="9">
    <location>
        <begin position="537"/>
        <end position="556"/>
    </location>
</feature>
<keyword evidence="6 9" id="KW-0472">Membrane</keyword>
<evidence type="ECO:0000256" key="3">
    <source>
        <dbReference type="ARBA" id="ARBA00022737"/>
    </source>
</evidence>
<keyword evidence="3" id="KW-0677">Repeat</keyword>
<evidence type="ECO:0000256" key="7">
    <source>
        <dbReference type="PROSITE-ProRule" id="PRU00023"/>
    </source>
</evidence>